<dbReference type="GO" id="GO:0000266">
    <property type="term" value="P:mitochondrial fission"/>
    <property type="evidence" value="ECO:0007669"/>
    <property type="project" value="TreeGrafter"/>
</dbReference>
<dbReference type="Pfam" id="PF01031">
    <property type="entry name" value="Dynamin_M"/>
    <property type="match status" value="1"/>
</dbReference>
<dbReference type="GO" id="GO:0048312">
    <property type="term" value="P:intracellular distribution of mitochondria"/>
    <property type="evidence" value="ECO:0007669"/>
    <property type="project" value="TreeGrafter"/>
</dbReference>
<dbReference type="GO" id="GO:0005525">
    <property type="term" value="F:GTP binding"/>
    <property type="evidence" value="ECO:0007669"/>
    <property type="project" value="InterPro"/>
</dbReference>
<keyword evidence="1" id="KW-0547">Nucleotide-binding</keyword>
<evidence type="ECO:0000256" key="1">
    <source>
        <dbReference type="ARBA" id="ARBA00022741"/>
    </source>
</evidence>
<evidence type="ECO:0000313" key="7">
    <source>
        <dbReference type="Proteomes" id="UP000605986"/>
    </source>
</evidence>
<dbReference type="EMBL" id="JAADJG010000730">
    <property type="protein sequence ID" value="KAF4438420.1"/>
    <property type="molecule type" value="Genomic_DNA"/>
</dbReference>
<dbReference type="InterPro" id="IPR000375">
    <property type="entry name" value="Dynamin_stalk"/>
</dbReference>
<feature type="region of interest" description="Disordered" evidence="3">
    <location>
        <begin position="470"/>
        <end position="539"/>
    </location>
</feature>
<organism evidence="6 7">
    <name type="scientific">Fusarium austroafricanum</name>
    <dbReference type="NCBI Taxonomy" id="2364996"/>
    <lineage>
        <taxon>Eukaryota</taxon>
        <taxon>Fungi</taxon>
        <taxon>Dikarya</taxon>
        <taxon>Ascomycota</taxon>
        <taxon>Pezizomycotina</taxon>
        <taxon>Sordariomycetes</taxon>
        <taxon>Hypocreomycetidae</taxon>
        <taxon>Hypocreales</taxon>
        <taxon>Nectriaceae</taxon>
        <taxon>Fusarium</taxon>
        <taxon>Fusarium concolor species complex</taxon>
    </lineage>
</organism>
<dbReference type="InterPro" id="IPR020850">
    <property type="entry name" value="GED_dom"/>
</dbReference>
<feature type="domain" description="Dynamin-type G" evidence="5">
    <location>
        <begin position="36"/>
        <end position="321"/>
    </location>
</feature>
<reference evidence="6" key="1">
    <citation type="submission" date="2020-01" db="EMBL/GenBank/DDBJ databases">
        <title>Identification and distribution of gene clusters putatively required for synthesis of sphingolipid metabolism inhibitors in phylogenetically diverse species of the filamentous fungus Fusarium.</title>
        <authorList>
            <person name="Kim H.-S."/>
            <person name="Busman M."/>
            <person name="Brown D.W."/>
            <person name="Divon H."/>
            <person name="Uhlig S."/>
            <person name="Proctor R.H."/>
        </authorList>
    </citation>
    <scope>NUCLEOTIDE SEQUENCE</scope>
    <source>
        <strain evidence="6">NRRL 53441</strain>
    </source>
</reference>
<evidence type="ECO:0000259" key="4">
    <source>
        <dbReference type="PROSITE" id="PS51388"/>
    </source>
</evidence>
<dbReference type="PROSITE" id="PS51718">
    <property type="entry name" value="G_DYNAMIN_2"/>
    <property type="match status" value="1"/>
</dbReference>
<proteinExistence type="predicted"/>
<dbReference type="InterPro" id="IPR001401">
    <property type="entry name" value="Dynamin_GTPase"/>
</dbReference>
<dbReference type="GO" id="GO:0005874">
    <property type="term" value="C:microtubule"/>
    <property type="evidence" value="ECO:0007669"/>
    <property type="project" value="TreeGrafter"/>
</dbReference>
<dbReference type="InterPro" id="IPR030381">
    <property type="entry name" value="G_DYNAMIN_dom"/>
</dbReference>
<dbReference type="PRINTS" id="PR00195">
    <property type="entry name" value="DYNAMIN"/>
</dbReference>
<feature type="domain" description="GED" evidence="4">
    <location>
        <begin position="772"/>
        <end position="862"/>
    </location>
</feature>
<keyword evidence="7" id="KW-1185">Reference proteome</keyword>
<dbReference type="Proteomes" id="UP000605986">
    <property type="component" value="Unassembled WGS sequence"/>
</dbReference>
<evidence type="ECO:0000256" key="2">
    <source>
        <dbReference type="ARBA" id="ARBA00023134"/>
    </source>
</evidence>
<accession>A0A8H4NKE9</accession>
<dbReference type="GO" id="GO:0003924">
    <property type="term" value="F:GTPase activity"/>
    <property type="evidence" value="ECO:0007669"/>
    <property type="project" value="InterPro"/>
</dbReference>
<gene>
    <name evidence="6" type="ORF">F53441_12808</name>
</gene>
<name>A0A8H4NKE9_9HYPO</name>
<dbReference type="Gene3D" id="3.40.50.300">
    <property type="entry name" value="P-loop containing nucleotide triphosphate hydrolases"/>
    <property type="match status" value="1"/>
</dbReference>
<sequence>MSNTSTVPSFPLNGLLDAYAEVFDAVDSLQEAGLERELIPKLVVVGDQSSGKSSVLEAICKVPFPVHEGLCTRFPIELVQRKSSKDSIIITIRIVKPGPNKEVLNRFKRELTLGDSEGLAKSIQEASALILGPSVTATSNHHFSMNVLRITILGPDKYPITLVDLPGFFRSSTDNQKAEDRHLVERIAAPYLGEPRNGLLLIMKANTGWATQTAPSHVVCPNVDPDGKRTLGIFTHLDNMDSSREVMDRFSGQTKWNPSYGWHGLKNLSDEERESGYDRDEVERDFFKKRWPKIEDSCKGIANLLPRLSEVLAKQIRLYLGDLINEVKTEIKDVNAKIHRLGERRTTEQEQRKYLSEMAGYFQELSTNAVSGRYGDGTVSWHLQGFFYDTEEPEQRSQDKRLQAVVRALGQQFVSAMIEKGKKNELHESESSKKAQMSSSFLGRLADIGAEAAEEAATIAARELGQNNDIRASRRSERDRSLSNRSQVSKGARRTRSSESESQESDNSELSEDLAIRKKSKVGEDSEDEECLDHGTSFSPPSFLREEILKKYNSFESPIQTSFSDFETDALAQAAGWRGTESLDDVNPAMVSNLYRDQTSRWRSIAYRHLEIVWESVTRFVRLALEHCVDPSVLLSLEGLIINDRLDKLRLSAETKLEELLRCHEGTNPAFHDFLREFQDESLEFSNRIAPNSFYAKKTILSRVKEILSPKVLDAIMEKARQSGGDAMELKTMFASLLLSQVKEAVAGQLSKGDAKTSSSSRYLHDKERGAVRRSILMIERYYKLSLISFISYVNALVIHNGLLDRVPSEIFSHNIVSEQTAKTIAGIAGEKSKDAKMRLDCEKKLGILKEALNVLESFRDD</sequence>
<dbReference type="InterPro" id="IPR045063">
    <property type="entry name" value="Dynamin_N"/>
</dbReference>
<dbReference type="SUPFAM" id="SSF52540">
    <property type="entry name" value="P-loop containing nucleoside triphosphate hydrolases"/>
    <property type="match status" value="1"/>
</dbReference>
<dbReference type="InterPro" id="IPR027417">
    <property type="entry name" value="P-loop_NTPase"/>
</dbReference>
<dbReference type="PANTHER" id="PTHR11566">
    <property type="entry name" value="DYNAMIN"/>
    <property type="match status" value="1"/>
</dbReference>
<dbReference type="GO" id="GO:0016559">
    <property type="term" value="P:peroxisome fission"/>
    <property type="evidence" value="ECO:0007669"/>
    <property type="project" value="TreeGrafter"/>
</dbReference>
<evidence type="ECO:0000259" key="5">
    <source>
        <dbReference type="PROSITE" id="PS51718"/>
    </source>
</evidence>
<protein>
    <submittedName>
        <fullName evidence="6">Interferon-induced GTP-binding protein Mx</fullName>
    </submittedName>
</protein>
<dbReference type="PANTHER" id="PTHR11566:SF21">
    <property type="entry name" value="DYNAMIN RELATED PROTEIN 1, ISOFORM A"/>
    <property type="match status" value="1"/>
</dbReference>
<dbReference type="InterPro" id="IPR022812">
    <property type="entry name" value="Dynamin"/>
</dbReference>
<dbReference type="GO" id="GO:0005739">
    <property type="term" value="C:mitochondrion"/>
    <property type="evidence" value="ECO:0007669"/>
    <property type="project" value="TreeGrafter"/>
</dbReference>
<dbReference type="AlphaFoldDB" id="A0A8H4NKE9"/>
<dbReference type="Pfam" id="PF00350">
    <property type="entry name" value="Dynamin_N"/>
    <property type="match status" value="1"/>
</dbReference>
<dbReference type="GO" id="GO:0006897">
    <property type="term" value="P:endocytosis"/>
    <property type="evidence" value="ECO:0007669"/>
    <property type="project" value="TreeGrafter"/>
</dbReference>
<evidence type="ECO:0000313" key="6">
    <source>
        <dbReference type="EMBL" id="KAF4438420.1"/>
    </source>
</evidence>
<dbReference type="GO" id="GO:0008017">
    <property type="term" value="F:microtubule binding"/>
    <property type="evidence" value="ECO:0007669"/>
    <property type="project" value="TreeGrafter"/>
</dbReference>
<comment type="caution">
    <text evidence="6">The sequence shown here is derived from an EMBL/GenBank/DDBJ whole genome shotgun (WGS) entry which is preliminary data.</text>
</comment>
<dbReference type="OrthoDB" id="5061070at2759"/>
<dbReference type="SMART" id="SM00053">
    <property type="entry name" value="DYNc"/>
    <property type="match status" value="1"/>
</dbReference>
<keyword evidence="2" id="KW-0342">GTP-binding</keyword>
<dbReference type="CDD" id="cd08771">
    <property type="entry name" value="DLP_1"/>
    <property type="match status" value="1"/>
</dbReference>
<dbReference type="GO" id="GO:0016020">
    <property type="term" value="C:membrane"/>
    <property type="evidence" value="ECO:0007669"/>
    <property type="project" value="TreeGrafter"/>
</dbReference>
<evidence type="ECO:0000256" key="3">
    <source>
        <dbReference type="SAM" id="MobiDB-lite"/>
    </source>
</evidence>
<dbReference type="PROSITE" id="PS51388">
    <property type="entry name" value="GED"/>
    <property type="match status" value="1"/>
</dbReference>
<feature type="compositionally biased region" description="Acidic residues" evidence="3">
    <location>
        <begin position="501"/>
        <end position="512"/>
    </location>
</feature>
<feature type="compositionally biased region" description="Basic and acidic residues" evidence="3">
    <location>
        <begin position="471"/>
        <end position="482"/>
    </location>
</feature>